<evidence type="ECO:0000313" key="1">
    <source>
        <dbReference type="EMBL" id="MFC4298771.1"/>
    </source>
</evidence>
<keyword evidence="2" id="KW-1185">Reference proteome</keyword>
<dbReference type="EMBL" id="JBHSDY010000007">
    <property type="protein sequence ID" value="MFC4298771.1"/>
    <property type="molecule type" value="Genomic_DNA"/>
</dbReference>
<organism evidence="1 2">
    <name type="scientific">Castellaniella hirudinis</name>
    <dbReference type="NCBI Taxonomy" id="1144617"/>
    <lineage>
        <taxon>Bacteria</taxon>
        <taxon>Pseudomonadati</taxon>
        <taxon>Pseudomonadota</taxon>
        <taxon>Betaproteobacteria</taxon>
        <taxon>Burkholderiales</taxon>
        <taxon>Alcaligenaceae</taxon>
        <taxon>Castellaniella</taxon>
    </lineage>
</organism>
<evidence type="ECO:0008006" key="3">
    <source>
        <dbReference type="Google" id="ProtNLM"/>
    </source>
</evidence>
<dbReference type="Proteomes" id="UP001595756">
    <property type="component" value="Unassembled WGS sequence"/>
</dbReference>
<comment type="caution">
    <text evidence="1">The sequence shown here is derived from an EMBL/GenBank/DDBJ whole genome shotgun (WGS) entry which is preliminary data.</text>
</comment>
<name>A0ABV8S2Q5_9BURK</name>
<proteinExistence type="predicted"/>
<gene>
    <name evidence="1" type="ORF">ACFO0J_12025</name>
</gene>
<sequence>MRQGAGAGESGHLFWRPLKNIGTHINLAVIAQYRKKVENCDAIFPAESLLNAA</sequence>
<evidence type="ECO:0000313" key="2">
    <source>
        <dbReference type="Proteomes" id="UP001595756"/>
    </source>
</evidence>
<dbReference type="RefSeq" id="WP_376813331.1">
    <property type="nucleotide sequence ID" value="NZ_JBHSDY010000007.1"/>
</dbReference>
<accession>A0ABV8S2Q5</accession>
<protein>
    <recommendedName>
        <fullName evidence="3">Transposase</fullName>
    </recommendedName>
</protein>
<reference evidence="2" key="1">
    <citation type="journal article" date="2019" name="Int. J. Syst. Evol. Microbiol.">
        <title>The Global Catalogue of Microorganisms (GCM) 10K type strain sequencing project: providing services to taxonomists for standard genome sequencing and annotation.</title>
        <authorList>
            <consortium name="The Broad Institute Genomics Platform"/>
            <consortium name="The Broad Institute Genome Sequencing Center for Infectious Disease"/>
            <person name="Wu L."/>
            <person name="Ma J."/>
        </authorList>
    </citation>
    <scope>NUCLEOTIDE SEQUENCE [LARGE SCALE GENOMIC DNA]</scope>
    <source>
        <strain evidence="2">CGMCC 1.19029</strain>
    </source>
</reference>